<dbReference type="GO" id="GO:0009055">
    <property type="term" value="F:electron transfer activity"/>
    <property type="evidence" value="ECO:0007669"/>
    <property type="project" value="InterPro"/>
</dbReference>
<keyword evidence="8" id="KW-0150">Chloroplast</keyword>
<dbReference type="PANTHER" id="PTHR43112:SF3">
    <property type="entry name" value="FERREDOXIN-2, CHLOROPLASTIC"/>
    <property type="match status" value="1"/>
</dbReference>
<dbReference type="GO" id="GO:0046872">
    <property type="term" value="F:metal ion binding"/>
    <property type="evidence" value="ECO:0007669"/>
    <property type="project" value="UniProtKB-KW"/>
</dbReference>
<comment type="similarity">
    <text evidence="1 8">Belongs to the 2Fe2S plant-type ferredoxin family.</text>
</comment>
<dbReference type="EMBL" id="HBIV01007866">
    <property type="protein sequence ID" value="CAE0652902.1"/>
    <property type="molecule type" value="Transcribed_RNA"/>
</dbReference>
<dbReference type="GO" id="GO:0051537">
    <property type="term" value="F:2 iron, 2 sulfur cluster binding"/>
    <property type="evidence" value="ECO:0007669"/>
    <property type="project" value="UniProtKB-KW"/>
</dbReference>
<dbReference type="CDD" id="cd00207">
    <property type="entry name" value="fer2"/>
    <property type="match status" value="1"/>
</dbReference>
<dbReference type="InterPro" id="IPR010241">
    <property type="entry name" value="Fd_pln"/>
</dbReference>
<dbReference type="Pfam" id="PF00111">
    <property type="entry name" value="Fer2"/>
    <property type="match status" value="1"/>
</dbReference>
<dbReference type="GO" id="GO:0022900">
    <property type="term" value="P:electron transport chain"/>
    <property type="evidence" value="ECO:0007669"/>
    <property type="project" value="InterPro"/>
</dbReference>
<keyword evidence="2 8" id="KW-0813">Transport</keyword>
<dbReference type="InterPro" id="IPR012675">
    <property type="entry name" value="Beta-grasp_dom_sf"/>
</dbReference>
<evidence type="ECO:0000256" key="6">
    <source>
        <dbReference type="ARBA" id="ARBA00023004"/>
    </source>
</evidence>
<comment type="function">
    <text evidence="8">Ferredoxins are iron-sulfur proteins that transfer electrons in a wide variety of metabolic reactions.</text>
</comment>
<reference evidence="11" key="1">
    <citation type="submission" date="2021-01" db="EMBL/GenBank/DDBJ databases">
        <authorList>
            <person name="Corre E."/>
            <person name="Pelletier E."/>
            <person name="Niang G."/>
            <person name="Scheremetjew M."/>
            <person name="Finn R."/>
            <person name="Kale V."/>
            <person name="Holt S."/>
            <person name="Cochrane G."/>
            <person name="Meng A."/>
            <person name="Brown T."/>
            <person name="Cohen L."/>
        </authorList>
    </citation>
    <scope>NUCLEOTIDE SEQUENCE</scope>
    <source>
        <strain evidence="11">CCCM811</strain>
    </source>
</reference>
<keyword evidence="3 8" id="KW-0001">2Fe-2S</keyword>
<feature type="domain" description="2Fe-2S ferredoxin-type" evidence="10">
    <location>
        <begin position="69"/>
        <end position="159"/>
    </location>
</feature>
<dbReference type="NCBIfam" id="TIGR02008">
    <property type="entry name" value="fdx_plant"/>
    <property type="match status" value="1"/>
</dbReference>
<keyword evidence="7 8" id="KW-0411">Iron-sulfur</keyword>
<gene>
    <name evidence="11" type="ORF">LGLO00237_LOCUS5868</name>
</gene>
<keyword evidence="8" id="KW-0934">Plastid</keyword>
<protein>
    <recommendedName>
        <fullName evidence="8">Ferredoxin</fullName>
    </recommendedName>
</protein>
<dbReference type="GO" id="GO:0009507">
    <property type="term" value="C:chloroplast"/>
    <property type="evidence" value="ECO:0007669"/>
    <property type="project" value="UniProtKB-SubCell"/>
</dbReference>
<dbReference type="PROSITE" id="PS51085">
    <property type="entry name" value="2FE2S_FER_2"/>
    <property type="match status" value="1"/>
</dbReference>
<organism evidence="11">
    <name type="scientific">Lotharella globosa</name>
    <dbReference type="NCBI Taxonomy" id="91324"/>
    <lineage>
        <taxon>Eukaryota</taxon>
        <taxon>Sar</taxon>
        <taxon>Rhizaria</taxon>
        <taxon>Cercozoa</taxon>
        <taxon>Chlorarachniophyceae</taxon>
        <taxon>Lotharella</taxon>
    </lineage>
</organism>
<dbReference type="Gene3D" id="3.10.20.30">
    <property type="match status" value="1"/>
</dbReference>
<evidence type="ECO:0000259" key="10">
    <source>
        <dbReference type="PROSITE" id="PS51085"/>
    </source>
</evidence>
<evidence type="ECO:0000256" key="8">
    <source>
        <dbReference type="RuleBase" id="RU364001"/>
    </source>
</evidence>
<accession>A0A6U3CQY8</accession>
<comment type="subcellular location">
    <subcellularLocation>
        <location evidence="8">Plastid</location>
        <location evidence="8">Chloroplast</location>
    </subcellularLocation>
</comment>
<evidence type="ECO:0000256" key="7">
    <source>
        <dbReference type="ARBA" id="ARBA00023014"/>
    </source>
</evidence>
<sequence>MSYSLSLNAILATVCVVMLLSQQSTHVSSAISARRSVAPMMTRQTLPNRVCRQAGSVLRRRDLTVGAEYTVTLKTPSGTHEIVCPDSMYILDKAEQEGIALPFSCRAGFCISCAGIMEDGTVDQSDQTFLNDQQIADGLVLTCYARPTSDMTVRTHVENELNL</sequence>
<dbReference type="PANTHER" id="PTHR43112">
    <property type="entry name" value="FERREDOXIN"/>
    <property type="match status" value="1"/>
</dbReference>
<evidence type="ECO:0000256" key="4">
    <source>
        <dbReference type="ARBA" id="ARBA00022723"/>
    </source>
</evidence>
<evidence type="ECO:0000256" key="5">
    <source>
        <dbReference type="ARBA" id="ARBA00022982"/>
    </source>
</evidence>
<evidence type="ECO:0000256" key="3">
    <source>
        <dbReference type="ARBA" id="ARBA00022714"/>
    </source>
</evidence>
<dbReference type="InterPro" id="IPR036010">
    <property type="entry name" value="2Fe-2S_ferredoxin-like_sf"/>
</dbReference>
<evidence type="ECO:0000256" key="9">
    <source>
        <dbReference type="SAM" id="SignalP"/>
    </source>
</evidence>
<comment type="cofactor">
    <cofactor evidence="8">
        <name>[2Fe-2S] cluster</name>
        <dbReference type="ChEBI" id="CHEBI:190135"/>
    </cofactor>
    <text evidence="8">Binds 1 [2Fe-2S] cluster.</text>
</comment>
<feature type="chain" id="PRO_5030160024" description="Ferredoxin" evidence="9">
    <location>
        <begin position="30"/>
        <end position="163"/>
    </location>
</feature>
<dbReference type="SUPFAM" id="SSF54292">
    <property type="entry name" value="2Fe-2S ferredoxin-like"/>
    <property type="match status" value="1"/>
</dbReference>
<evidence type="ECO:0000256" key="1">
    <source>
        <dbReference type="ARBA" id="ARBA00007874"/>
    </source>
</evidence>
<name>A0A6U3CQY8_9EUKA</name>
<evidence type="ECO:0000313" key="11">
    <source>
        <dbReference type="EMBL" id="CAE0652902.1"/>
    </source>
</evidence>
<proteinExistence type="inferred from homology"/>
<dbReference type="AlphaFoldDB" id="A0A6U3CQY8"/>
<evidence type="ECO:0000256" key="2">
    <source>
        <dbReference type="ARBA" id="ARBA00022448"/>
    </source>
</evidence>
<keyword evidence="9" id="KW-0732">Signal</keyword>
<dbReference type="InterPro" id="IPR001041">
    <property type="entry name" value="2Fe-2S_ferredoxin-type"/>
</dbReference>
<keyword evidence="6 8" id="KW-0408">Iron</keyword>
<keyword evidence="5 8" id="KW-0249">Electron transport</keyword>
<feature type="signal peptide" evidence="9">
    <location>
        <begin position="1"/>
        <end position="29"/>
    </location>
</feature>
<keyword evidence="4 8" id="KW-0479">Metal-binding</keyword>